<dbReference type="Pfam" id="PF13561">
    <property type="entry name" value="adh_short_C2"/>
    <property type="match status" value="1"/>
</dbReference>
<dbReference type="NCBIfam" id="NF009466">
    <property type="entry name" value="PRK12826.1-2"/>
    <property type="match status" value="1"/>
</dbReference>
<evidence type="ECO:0000313" key="4">
    <source>
        <dbReference type="EMBL" id="PZG37480.1"/>
    </source>
</evidence>
<dbReference type="CDD" id="cd05233">
    <property type="entry name" value="SDR_c"/>
    <property type="match status" value="1"/>
</dbReference>
<proteinExistence type="inferred from homology"/>
<dbReference type="PRINTS" id="PR00081">
    <property type="entry name" value="GDHRDH"/>
</dbReference>
<accession>A0A2W2GJF7</accession>
<dbReference type="FunFam" id="3.40.50.720:FF:000084">
    <property type="entry name" value="Short-chain dehydrogenase reductase"/>
    <property type="match status" value="1"/>
</dbReference>
<feature type="domain" description="Ketoreductase" evidence="3">
    <location>
        <begin position="8"/>
        <end position="191"/>
    </location>
</feature>
<dbReference type="PANTHER" id="PTHR42760">
    <property type="entry name" value="SHORT-CHAIN DEHYDROGENASES/REDUCTASES FAMILY MEMBER"/>
    <property type="match status" value="1"/>
</dbReference>
<evidence type="ECO:0000256" key="1">
    <source>
        <dbReference type="ARBA" id="ARBA00006484"/>
    </source>
</evidence>
<comment type="similarity">
    <text evidence="1">Belongs to the short-chain dehydrogenases/reductases (SDR) family.</text>
</comment>
<keyword evidence="5" id="KW-1185">Reference proteome</keyword>
<evidence type="ECO:0000259" key="3">
    <source>
        <dbReference type="SMART" id="SM00822"/>
    </source>
</evidence>
<sequence>MELKLDGKRALVTGGTRGIGRAVALTLAGAGADVVTCYRQESEAVEAVRRDLRLTGGNHHVIQADVSDHERVAHLAAECRARLGGLDVVVNNAGAVSHVPFADLSHEEWRRIVETNLTGAFSVVHETLPLLPAGGSIILIGSRVAMVGLPQRAHYTASKSGLLGLSRTLSKELGPKGIRINVVQPGVIQTIDIPAARAEHYKSIISLGRLGQAEEVANVVAFLASDLAGYVTGATIDVDGGT</sequence>
<organism evidence="4 5">
    <name type="scientific">Spongiactinospora gelatinilytica</name>
    <dbReference type="NCBI Taxonomy" id="2666298"/>
    <lineage>
        <taxon>Bacteria</taxon>
        <taxon>Bacillati</taxon>
        <taxon>Actinomycetota</taxon>
        <taxon>Actinomycetes</taxon>
        <taxon>Streptosporangiales</taxon>
        <taxon>Streptosporangiaceae</taxon>
        <taxon>Spongiactinospora</taxon>
    </lineage>
</organism>
<dbReference type="InterPro" id="IPR036291">
    <property type="entry name" value="NAD(P)-bd_dom_sf"/>
</dbReference>
<dbReference type="SMART" id="SM00822">
    <property type="entry name" value="PKS_KR"/>
    <property type="match status" value="1"/>
</dbReference>
<dbReference type="GO" id="GO:0030497">
    <property type="term" value="P:fatty acid elongation"/>
    <property type="evidence" value="ECO:0007669"/>
    <property type="project" value="TreeGrafter"/>
</dbReference>
<gene>
    <name evidence="4" type="ORF">C1I98_25325</name>
</gene>
<dbReference type="PANTHER" id="PTHR42760:SF40">
    <property type="entry name" value="3-OXOACYL-[ACYL-CARRIER-PROTEIN] REDUCTASE, CHLOROPLASTIC"/>
    <property type="match status" value="1"/>
</dbReference>
<evidence type="ECO:0000256" key="2">
    <source>
        <dbReference type="ARBA" id="ARBA00023002"/>
    </source>
</evidence>
<dbReference type="InterPro" id="IPR057326">
    <property type="entry name" value="KR_dom"/>
</dbReference>
<keyword evidence="2" id="KW-0560">Oxidoreductase</keyword>
<evidence type="ECO:0000313" key="5">
    <source>
        <dbReference type="Proteomes" id="UP000248544"/>
    </source>
</evidence>
<dbReference type="InterPro" id="IPR002347">
    <property type="entry name" value="SDR_fam"/>
</dbReference>
<dbReference type="RefSeq" id="WP_111169936.1">
    <property type="nucleotide sequence ID" value="NZ_POUA01000232.1"/>
</dbReference>
<name>A0A2W2GJF7_9ACTN</name>
<dbReference type="EMBL" id="POUA01000232">
    <property type="protein sequence ID" value="PZG37480.1"/>
    <property type="molecule type" value="Genomic_DNA"/>
</dbReference>
<reference evidence="4 5" key="1">
    <citation type="submission" date="2018-01" db="EMBL/GenBank/DDBJ databases">
        <title>Draft genome sequence of Sphaerisporangium sp. 7K107.</title>
        <authorList>
            <person name="Sahin N."/>
            <person name="Saygin H."/>
            <person name="Ay H."/>
        </authorList>
    </citation>
    <scope>NUCLEOTIDE SEQUENCE [LARGE SCALE GENOMIC DNA]</scope>
    <source>
        <strain evidence="4 5">7K107</strain>
    </source>
</reference>
<dbReference type="AlphaFoldDB" id="A0A2W2GJF7"/>
<comment type="caution">
    <text evidence="4">The sequence shown here is derived from an EMBL/GenBank/DDBJ whole genome shotgun (WGS) entry which is preliminary data.</text>
</comment>
<dbReference type="SUPFAM" id="SSF51735">
    <property type="entry name" value="NAD(P)-binding Rossmann-fold domains"/>
    <property type="match status" value="1"/>
</dbReference>
<dbReference type="GO" id="GO:0016616">
    <property type="term" value="F:oxidoreductase activity, acting on the CH-OH group of donors, NAD or NADP as acceptor"/>
    <property type="evidence" value="ECO:0007669"/>
    <property type="project" value="TreeGrafter"/>
</dbReference>
<dbReference type="PROSITE" id="PS00061">
    <property type="entry name" value="ADH_SHORT"/>
    <property type="match status" value="1"/>
</dbReference>
<dbReference type="PRINTS" id="PR00080">
    <property type="entry name" value="SDRFAMILY"/>
</dbReference>
<dbReference type="InterPro" id="IPR020904">
    <property type="entry name" value="Sc_DH/Rdtase_CS"/>
</dbReference>
<dbReference type="Proteomes" id="UP000248544">
    <property type="component" value="Unassembled WGS sequence"/>
</dbReference>
<dbReference type="Gene3D" id="3.40.50.720">
    <property type="entry name" value="NAD(P)-binding Rossmann-like Domain"/>
    <property type="match status" value="1"/>
</dbReference>
<protein>
    <submittedName>
        <fullName evidence="4">Short-chain dehydrogenase</fullName>
    </submittedName>
</protein>